<comment type="caution">
    <text evidence="1">The sequence shown here is derived from an EMBL/GenBank/DDBJ whole genome shotgun (WGS) entry which is preliminary data.</text>
</comment>
<gene>
    <name evidence="1" type="ORF">NDU88_002528</name>
</gene>
<organism evidence="1 2">
    <name type="scientific">Pleurodeles waltl</name>
    <name type="common">Iberian ribbed newt</name>
    <dbReference type="NCBI Taxonomy" id="8319"/>
    <lineage>
        <taxon>Eukaryota</taxon>
        <taxon>Metazoa</taxon>
        <taxon>Chordata</taxon>
        <taxon>Craniata</taxon>
        <taxon>Vertebrata</taxon>
        <taxon>Euteleostomi</taxon>
        <taxon>Amphibia</taxon>
        <taxon>Batrachia</taxon>
        <taxon>Caudata</taxon>
        <taxon>Salamandroidea</taxon>
        <taxon>Salamandridae</taxon>
        <taxon>Pleurodelinae</taxon>
        <taxon>Pleurodeles</taxon>
    </lineage>
</organism>
<keyword evidence="2" id="KW-1185">Reference proteome</keyword>
<accession>A0AAV7W3B1</accession>
<sequence length="230" mass="24940">MLDKGDRRMFSYLPPAIEANGQYIHDVFKEAQCRLEIRYAKEENLVMTRNQMLPHERPLASSARLPSSAVMAVIVAILHFRSASYPCRVIMLVSAVVTLSAALRRYDAGPSCSGSVVQGNGIIFYAPGRRLVSKIATPLAGAPRPLHYLDGEGMQHPKGVAQERQWHGAPLVPTDPDHGGPGGAVDTIRAPTVQCGPPTAHGRRSQGARFLGLTPPSVGEWRGYVAETPR</sequence>
<name>A0AAV7W3B1_PLEWA</name>
<dbReference type="AlphaFoldDB" id="A0AAV7W3B1"/>
<dbReference type="EMBL" id="JANPWB010000002">
    <property type="protein sequence ID" value="KAJ1207136.1"/>
    <property type="molecule type" value="Genomic_DNA"/>
</dbReference>
<dbReference type="Proteomes" id="UP001066276">
    <property type="component" value="Chromosome 1_2"/>
</dbReference>
<evidence type="ECO:0000313" key="2">
    <source>
        <dbReference type="Proteomes" id="UP001066276"/>
    </source>
</evidence>
<evidence type="ECO:0000313" key="1">
    <source>
        <dbReference type="EMBL" id="KAJ1207136.1"/>
    </source>
</evidence>
<reference evidence="1" key="1">
    <citation type="journal article" date="2022" name="bioRxiv">
        <title>Sequencing and chromosome-scale assembly of the giantPleurodeles waltlgenome.</title>
        <authorList>
            <person name="Brown T."/>
            <person name="Elewa A."/>
            <person name="Iarovenko S."/>
            <person name="Subramanian E."/>
            <person name="Araus A.J."/>
            <person name="Petzold A."/>
            <person name="Susuki M."/>
            <person name="Suzuki K.-i.T."/>
            <person name="Hayashi T."/>
            <person name="Toyoda A."/>
            <person name="Oliveira C."/>
            <person name="Osipova E."/>
            <person name="Leigh N.D."/>
            <person name="Simon A."/>
            <person name="Yun M.H."/>
        </authorList>
    </citation>
    <scope>NUCLEOTIDE SEQUENCE</scope>
    <source>
        <strain evidence="1">20211129_DDA</strain>
        <tissue evidence="1">Liver</tissue>
    </source>
</reference>
<protein>
    <submittedName>
        <fullName evidence="1">Uncharacterized protein</fullName>
    </submittedName>
</protein>
<proteinExistence type="predicted"/>